<organism evidence="1 2">
    <name type="scientific">Lysinibacillus sphaericus OT4b.31</name>
    <dbReference type="NCBI Taxonomy" id="1285586"/>
    <lineage>
        <taxon>Bacteria</taxon>
        <taxon>Bacillati</taxon>
        <taxon>Bacillota</taxon>
        <taxon>Bacilli</taxon>
        <taxon>Bacillales</taxon>
        <taxon>Bacillaceae</taxon>
        <taxon>Lysinibacillus</taxon>
    </lineage>
</organism>
<gene>
    <name evidence="1" type="ORF">H131_01548</name>
</gene>
<dbReference type="EMBL" id="AQPX01000005">
    <property type="protein sequence ID" value="EON74125.1"/>
    <property type="molecule type" value="Genomic_DNA"/>
</dbReference>
<evidence type="ECO:0000313" key="2">
    <source>
        <dbReference type="Proteomes" id="UP000013911"/>
    </source>
</evidence>
<name>R7ZJ53_LYSSH</name>
<dbReference type="RefSeq" id="WP_010857277.1">
    <property type="nucleotide sequence ID" value="NZ_KB933398.1"/>
</dbReference>
<dbReference type="Proteomes" id="UP000013911">
    <property type="component" value="Unassembled WGS sequence"/>
</dbReference>
<accession>R7ZJ53</accession>
<comment type="caution">
    <text evidence="1">The sequence shown here is derived from an EMBL/GenBank/DDBJ whole genome shotgun (WGS) entry which is preliminary data.</text>
</comment>
<evidence type="ECO:0000313" key="1">
    <source>
        <dbReference type="EMBL" id="EON74125.1"/>
    </source>
</evidence>
<dbReference type="HOGENOM" id="CLU_2523571_0_0_9"/>
<proteinExistence type="predicted"/>
<dbReference type="eggNOG" id="ENOG5030C7W">
    <property type="taxonomic scope" value="Bacteria"/>
</dbReference>
<dbReference type="PATRIC" id="fig|1285586.5.peg.303"/>
<sequence>MTAELWRQTDATFALYLDSIHYREIRNIKRSRDWYVIATYQKNGRVVGLQWRIPEKDYRAAKRIEKRVNKSVHEIVETPSLDTG</sequence>
<dbReference type="AlphaFoldDB" id="R7ZJ53"/>
<reference evidence="1 2" key="1">
    <citation type="submission" date="2013-04" db="EMBL/GenBank/DDBJ databases">
        <title>Draft genome of the heavy metal tolerant bacterium Lysinibacillus sphaericus strain OT4b.31.</title>
        <authorList>
            <person name="Pena-Montenegro T.D."/>
            <person name="Dussan J."/>
        </authorList>
    </citation>
    <scope>NUCLEOTIDE SEQUENCE [LARGE SCALE GENOMIC DNA]</scope>
    <source>
        <strain evidence="1 2">OT4b.31</strain>
    </source>
</reference>
<protein>
    <submittedName>
        <fullName evidence="1">Uncharacterized protein</fullName>
    </submittedName>
</protein>